<keyword evidence="2 7" id="KW-0575">Peroxidase</keyword>
<proteinExistence type="inferred from homology"/>
<comment type="caution">
    <text evidence="9">The sequence shown here is derived from an EMBL/GenBank/DDBJ whole genome shotgun (WGS) entry which is preliminary data.</text>
</comment>
<dbReference type="FunFam" id="3.40.30.10:FF:000159">
    <property type="entry name" value="Peroxiredoxin"/>
    <property type="match status" value="1"/>
</dbReference>
<dbReference type="CDD" id="cd03013">
    <property type="entry name" value="PRX5_like"/>
    <property type="match status" value="1"/>
</dbReference>
<evidence type="ECO:0000256" key="1">
    <source>
        <dbReference type="ARBA" id="ARBA00010505"/>
    </source>
</evidence>
<evidence type="ECO:0000256" key="3">
    <source>
        <dbReference type="ARBA" id="ARBA00022862"/>
    </source>
</evidence>
<feature type="domain" description="Redoxin" evidence="8">
    <location>
        <begin position="84"/>
        <end position="236"/>
    </location>
</feature>
<gene>
    <name evidence="9" type="ORF">I7I52_01568</name>
</gene>
<evidence type="ECO:0000256" key="7">
    <source>
        <dbReference type="RuleBase" id="RU366011"/>
    </source>
</evidence>
<dbReference type="GO" id="GO:0042744">
    <property type="term" value="P:hydrogen peroxide catabolic process"/>
    <property type="evidence" value="ECO:0007669"/>
    <property type="project" value="TreeGrafter"/>
</dbReference>
<dbReference type="Gene3D" id="3.40.30.10">
    <property type="entry name" value="Glutaredoxin"/>
    <property type="match status" value="1"/>
</dbReference>
<dbReference type="InterPro" id="IPR036249">
    <property type="entry name" value="Thioredoxin-like_sf"/>
</dbReference>
<evidence type="ECO:0000256" key="6">
    <source>
        <dbReference type="PIRSR" id="PIRSR637944-1"/>
    </source>
</evidence>
<evidence type="ECO:0000259" key="8">
    <source>
        <dbReference type="Pfam" id="PF08534"/>
    </source>
</evidence>
<dbReference type="PANTHER" id="PTHR10430">
    <property type="entry name" value="PEROXIREDOXIN"/>
    <property type="match status" value="1"/>
</dbReference>
<comment type="function">
    <text evidence="7">Thiol-specific peroxidase that catalyzes the reduction of hydrogen peroxide and organic hydroperoxides to water and alcohols, respectively. Plays a role in cell protection against oxidative stress by detoxifying peroxides.</text>
</comment>
<evidence type="ECO:0000256" key="4">
    <source>
        <dbReference type="ARBA" id="ARBA00023002"/>
    </source>
</evidence>
<dbReference type="SUPFAM" id="SSF52833">
    <property type="entry name" value="Thioredoxin-like"/>
    <property type="match status" value="1"/>
</dbReference>
<dbReference type="GO" id="GO:0008379">
    <property type="term" value="F:thioredoxin peroxidase activity"/>
    <property type="evidence" value="ECO:0007669"/>
    <property type="project" value="InterPro"/>
</dbReference>
<sequence>MQINKGSLKLVPTQTHGCDQQTSNLAPNISRLPLSISNSSQKLIYLSSTPLFTMLATRRSAATAIIRASRRAALFHSTRPSFVKVGDGLPDLEVLTENSPGNKVNLAKELKEGKGLIIGSPGAFSPACSAAYVPGFANHPKLTGAGKVFVVSVNDAFVTGAWSKVIDPEQKSGIRFLGDANGEFTKALDLDFDASSIFGNHRSKRYVLVIEDGKVQKTFIEPDNTGLNVSKAENVLG</sequence>
<dbReference type="Pfam" id="PF08534">
    <property type="entry name" value="Redoxin"/>
    <property type="match status" value="1"/>
</dbReference>
<dbReference type="OrthoDB" id="1882547at2759"/>
<dbReference type="PANTHER" id="PTHR10430:SF39">
    <property type="entry name" value="PEROXISOMAL MEMBRANE ASSOCIATED PROTEIN 20"/>
    <property type="match status" value="1"/>
</dbReference>
<dbReference type="GO" id="GO:0005739">
    <property type="term" value="C:mitochondrion"/>
    <property type="evidence" value="ECO:0007669"/>
    <property type="project" value="TreeGrafter"/>
</dbReference>
<dbReference type="AlphaFoldDB" id="A0A8H7Z474"/>
<dbReference type="GO" id="GO:0005777">
    <property type="term" value="C:peroxisome"/>
    <property type="evidence" value="ECO:0007669"/>
    <property type="project" value="TreeGrafter"/>
</dbReference>
<name>A0A8H7Z474_AJECA</name>
<accession>A0A8H7Z474</accession>
<keyword evidence="3 7" id="KW-0049">Antioxidant</keyword>
<keyword evidence="5 7" id="KW-0676">Redox-active center</keyword>
<dbReference type="GO" id="GO:0005829">
    <property type="term" value="C:cytosol"/>
    <property type="evidence" value="ECO:0007669"/>
    <property type="project" value="TreeGrafter"/>
</dbReference>
<dbReference type="VEuPathDB" id="FungiDB:I7I52_01568"/>
<evidence type="ECO:0000256" key="5">
    <source>
        <dbReference type="ARBA" id="ARBA00023284"/>
    </source>
</evidence>
<dbReference type="InterPro" id="IPR013740">
    <property type="entry name" value="Redoxin"/>
</dbReference>
<protein>
    <submittedName>
        <fullName evidence="9">AhpC/TSA family protein</fullName>
    </submittedName>
</protein>
<dbReference type="InterPro" id="IPR037944">
    <property type="entry name" value="PRX5-like"/>
</dbReference>
<evidence type="ECO:0000256" key="2">
    <source>
        <dbReference type="ARBA" id="ARBA00022559"/>
    </source>
</evidence>
<reference evidence="9 10" key="1">
    <citation type="submission" date="2021-01" db="EMBL/GenBank/DDBJ databases">
        <title>Chromosome-level genome assembly of a human fungal pathogen reveals clustering of transcriptionally co-regulated genes.</title>
        <authorList>
            <person name="Voorhies M."/>
            <person name="Cohen S."/>
            <person name="Shea T.P."/>
            <person name="Petrus S."/>
            <person name="Munoz J.F."/>
            <person name="Poplawski S."/>
            <person name="Goldman W.E."/>
            <person name="Michael T."/>
            <person name="Cuomo C.A."/>
            <person name="Sil A."/>
            <person name="Beyhan S."/>
        </authorList>
    </citation>
    <scope>NUCLEOTIDE SEQUENCE [LARGE SCALE GENOMIC DNA]</scope>
    <source>
        <strain evidence="9 10">G184AR</strain>
    </source>
</reference>
<dbReference type="EMBL" id="JAEVHI010000001">
    <property type="protein sequence ID" value="KAG5303547.1"/>
    <property type="molecule type" value="Genomic_DNA"/>
</dbReference>
<dbReference type="GO" id="GO:0045454">
    <property type="term" value="P:cell redox homeostasis"/>
    <property type="evidence" value="ECO:0007669"/>
    <property type="project" value="TreeGrafter"/>
</dbReference>
<dbReference type="Proteomes" id="UP000670092">
    <property type="component" value="Unassembled WGS sequence"/>
</dbReference>
<feature type="active site" description="Cysteine sulfenic acid (-SOH) intermediate" evidence="6">
    <location>
        <position position="128"/>
    </location>
</feature>
<evidence type="ECO:0000313" key="10">
    <source>
        <dbReference type="Proteomes" id="UP000670092"/>
    </source>
</evidence>
<evidence type="ECO:0000313" key="9">
    <source>
        <dbReference type="EMBL" id="KAG5303547.1"/>
    </source>
</evidence>
<comment type="similarity">
    <text evidence="1 7">Belongs to the peroxiredoxin family. Prx5 subfamily.</text>
</comment>
<organism evidence="9 10">
    <name type="scientific">Ajellomyces capsulatus</name>
    <name type="common">Darling's disease fungus</name>
    <name type="synonym">Histoplasma capsulatum</name>
    <dbReference type="NCBI Taxonomy" id="5037"/>
    <lineage>
        <taxon>Eukaryota</taxon>
        <taxon>Fungi</taxon>
        <taxon>Dikarya</taxon>
        <taxon>Ascomycota</taxon>
        <taxon>Pezizomycotina</taxon>
        <taxon>Eurotiomycetes</taxon>
        <taxon>Eurotiomycetidae</taxon>
        <taxon>Onygenales</taxon>
        <taxon>Ajellomycetaceae</taxon>
        <taxon>Histoplasma</taxon>
    </lineage>
</organism>
<keyword evidence="4 7" id="KW-0560">Oxidoreductase</keyword>
<dbReference type="GO" id="GO:0034599">
    <property type="term" value="P:cellular response to oxidative stress"/>
    <property type="evidence" value="ECO:0007669"/>
    <property type="project" value="InterPro"/>
</dbReference>